<dbReference type="InterPro" id="IPR004107">
    <property type="entry name" value="Integrase_SAM-like_N"/>
</dbReference>
<evidence type="ECO:0000256" key="7">
    <source>
        <dbReference type="SAM" id="MobiDB-lite"/>
    </source>
</evidence>
<accession>A0ABV1E0I4</accession>
<protein>
    <submittedName>
        <fullName evidence="10">Tyrosine-type recombinase/integrase</fullName>
    </submittedName>
</protein>
<dbReference type="InterPro" id="IPR050090">
    <property type="entry name" value="Tyrosine_recombinase_XerCD"/>
</dbReference>
<dbReference type="PROSITE" id="PS51898">
    <property type="entry name" value="TYR_RECOMBINASE"/>
    <property type="match status" value="1"/>
</dbReference>
<dbReference type="EMBL" id="JBBMFD010000013">
    <property type="protein sequence ID" value="MEQ2440823.1"/>
    <property type="molecule type" value="Genomic_DNA"/>
</dbReference>
<dbReference type="InterPro" id="IPR011010">
    <property type="entry name" value="DNA_brk_join_enz"/>
</dbReference>
<dbReference type="PROSITE" id="PS51900">
    <property type="entry name" value="CB"/>
    <property type="match status" value="1"/>
</dbReference>
<comment type="similarity">
    <text evidence="2">Belongs to the 'phage' integrase family.</text>
</comment>
<dbReference type="Gene3D" id="1.10.150.130">
    <property type="match status" value="1"/>
</dbReference>
<dbReference type="PANTHER" id="PTHR30349:SF41">
    <property type="entry name" value="INTEGRASE_RECOMBINASE PROTEIN MJ0367-RELATED"/>
    <property type="match status" value="1"/>
</dbReference>
<evidence type="ECO:0000256" key="5">
    <source>
        <dbReference type="ARBA" id="ARBA00023172"/>
    </source>
</evidence>
<dbReference type="InterPro" id="IPR002104">
    <property type="entry name" value="Integrase_catalytic"/>
</dbReference>
<comment type="function">
    <text evidence="1">Site-specific tyrosine recombinase, which acts by catalyzing the cutting and rejoining of the recombining DNA molecules.</text>
</comment>
<feature type="region of interest" description="Disordered" evidence="7">
    <location>
        <begin position="278"/>
        <end position="298"/>
    </location>
</feature>
<evidence type="ECO:0000256" key="6">
    <source>
        <dbReference type="PROSITE-ProRule" id="PRU01248"/>
    </source>
</evidence>
<feature type="domain" description="Tyr recombinase" evidence="8">
    <location>
        <begin position="112"/>
        <end position="298"/>
    </location>
</feature>
<keyword evidence="3" id="KW-0229">DNA integration</keyword>
<evidence type="ECO:0000313" key="10">
    <source>
        <dbReference type="EMBL" id="MEQ2440823.1"/>
    </source>
</evidence>
<keyword evidence="5" id="KW-0233">DNA recombination</keyword>
<feature type="domain" description="Core-binding (CB)" evidence="9">
    <location>
        <begin position="8"/>
        <end position="91"/>
    </location>
</feature>
<dbReference type="Proteomes" id="UP001489509">
    <property type="component" value="Unassembled WGS sequence"/>
</dbReference>
<keyword evidence="11" id="KW-1185">Reference proteome</keyword>
<comment type="caution">
    <text evidence="10">The sequence shown here is derived from an EMBL/GenBank/DDBJ whole genome shotgun (WGS) entry which is preliminary data.</text>
</comment>
<sequence length="298" mass="34040">MKTNLYQNLLVQANKLYRHNRQGSYRTRQRYYEAYQRFLRFAAKEFHLEKLSNCSGKHLSAYVEDMQKRGLSASTIKTDLAAIRFWHDQIPNAHYVLPGNEEFELERRQFGKMDRRWTDQELEAMLSLCLEEGQEDYWGSLILARYAGLRLHEVLRIDTAIARAALKTGFLTIKGKGGKIRNVPICEPVREALSKALKKTPSGQKLFVSKETPTHERKAAIQNFIRAHRGQVQKDGDRLPITFHGLRHTYAAEQYEKEMKDGTEGTLGGFQALGPRTGRCHPRVSGKCAEGATNAQTG</sequence>
<dbReference type="PANTHER" id="PTHR30349">
    <property type="entry name" value="PHAGE INTEGRASE-RELATED"/>
    <property type="match status" value="1"/>
</dbReference>
<reference evidence="10 11" key="1">
    <citation type="submission" date="2024-03" db="EMBL/GenBank/DDBJ databases">
        <title>Human intestinal bacterial collection.</title>
        <authorList>
            <person name="Pauvert C."/>
            <person name="Hitch T.C.A."/>
            <person name="Clavel T."/>
        </authorList>
    </citation>
    <scope>NUCLEOTIDE SEQUENCE [LARGE SCALE GENOMIC DNA]</scope>
    <source>
        <strain evidence="10 11">CLA-JM-H44</strain>
    </source>
</reference>
<organism evidence="10 11">
    <name type="scientific">Solibaculum intestinale</name>
    <dbReference type="NCBI Taxonomy" id="3133165"/>
    <lineage>
        <taxon>Bacteria</taxon>
        <taxon>Bacillati</taxon>
        <taxon>Bacillota</taxon>
        <taxon>Clostridia</taxon>
        <taxon>Eubacteriales</taxon>
        <taxon>Oscillospiraceae</taxon>
        <taxon>Solibaculum</taxon>
    </lineage>
</organism>
<evidence type="ECO:0000256" key="4">
    <source>
        <dbReference type="ARBA" id="ARBA00023125"/>
    </source>
</evidence>
<evidence type="ECO:0000259" key="8">
    <source>
        <dbReference type="PROSITE" id="PS51898"/>
    </source>
</evidence>
<name>A0ABV1E0I4_9FIRM</name>
<dbReference type="SUPFAM" id="SSF56349">
    <property type="entry name" value="DNA breaking-rejoining enzymes"/>
    <property type="match status" value="1"/>
</dbReference>
<gene>
    <name evidence="10" type="ORF">WMO26_08310</name>
</gene>
<dbReference type="InterPro" id="IPR044068">
    <property type="entry name" value="CB"/>
</dbReference>
<evidence type="ECO:0000313" key="11">
    <source>
        <dbReference type="Proteomes" id="UP001489509"/>
    </source>
</evidence>
<keyword evidence="4 6" id="KW-0238">DNA-binding</keyword>
<evidence type="ECO:0000256" key="3">
    <source>
        <dbReference type="ARBA" id="ARBA00022908"/>
    </source>
</evidence>
<evidence type="ECO:0000259" key="9">
    <source>
        <dbReference type="PROSITE" id="PS51900"/>
    </source>
</evidence>
<proteinExistence type="inferred from homology"/>
<evidence type="ECO:0000256" key="1">
    <source>
        <dbReference type="ARBA" id="ARBA00003283"/>
    </source>
</evidence>
<dbReference type="Gene3D" id="1.10.443.10">
    <property type="entry name" value="Intergrase catalytic core"/>
    <property type="match status" value="1"/>
</dbReference>
<evidence type="ECO:0000256" key="2">
    <source>
        <dbReference type="ARBA" id="ARBA00008857"/>
    </source>
</evidence>
<dbReference type="Pfam" id="PF00589">
    <property type="entry name" value="Phage_integrase"/>
    <property type="match status" value="1"/>
</dbReference>
<dbReference type="InterPro" id="IPR010998">
    <property type="entry name" value="Integrase_recombinase_N"/>
</dbReference>
<dbReference type="InterPro" id="IPR013762">
    <property type="entry name" value="Integrase-like_cat_sf"/>
</dbReference>
<dbReference type="RefSeq" id="WP_349219551.1">
    <property type="nucleotide sequence ID" value="NZ_JBBMFD010000013.1"/>
</dbReference>
<dbReference type="Pfam" id="PF13495">
    <property type="entry name" value="Phage_int_SAM_4"/>
    <property type="match status" value="1"/>
</dbReference>